<proteinExistence type="predicted"/>
<name>A0A448BRG9_PSEFL</name>
<protein>
    <submittedName>
        <fullName evidence="1">Uncharacterized protein</fullName>
    </submittedName>
</protein>
<sequence length="36" mass="3912">MNWTSYFAALGLAFLAYLAGFFFAVAVTPTGPVWPL</sequence>
<dbReference type="AlphaFoldDB" id="A0A448BRG9"/>
<evidence type="ECO:0000313" key="1">
    <source>
        <dbReference type="EMBL" id="VEE47855.1"/>
    </source>
</evidence>
<organism evidence="1 2">
    <name type="scientific">Pseudomonas fluorescens</name>
    <dbReference type="NCBI Taxonomy" id="294"/>
    <lineage>
        <taxon>Bacteria</taxon>
        <taxon>Pseudomonadati</taxon>
        <taxon>Pseudomonadota</taxon>
        <taxon>Gammaproteobacteria</taxon>
        <taxon>Pseudomonadales</taxon>
        <taxon>Pseudomonadaceae</taxon>
        <taxon>Pseudomonas</taxon>
    </lineage>
</organism>
<evidence type="ECO:0000313" key="2">
    <source>
        <dbReference type="Proteomes" id="UP000278078"/>
    </source>
</evidence>
<accession>A0A448BRG9</accession>
<dbReference type="Proteomes" id="UP000278078">
    <property type="component" value="Chromosome"/>
</dbReference>
<reference evidence="1 2" key="1">
    <citation type="submission" date="2018-12" db="EMBL/GenBank/DDBJ databases">
        <authorList>
            <consortium name="Pathogen Informatics"/>
        </authorList>
    </citation>
    <scope>NUCLEOTIDE SEQUENCE [LARGE SCALE GENOMIC DNA]</scope>
    <source>
        <strain evidence="1 2">NCTC10783</strain>
    </source>
</reference>
<dbReference type="EMBL" id="LR134300">
    <property type="protein sequence ID" value="VEE47855.1"/>
    <property type="molecule type" value="Genomic_DNA"/>
</dbReference>
<gene>
    <name evidence="1" type="ORF">NCTC10783_03749</name>
</gene>